<dbReference type="PATRIC" id="fig|1245469.3.peg.1901"/>
<dbReference type="PANTHER" id="PTHR31956">
    <property type="entry name" value="NON-SPECIFIC PHOSPHOLIPASE C4-RELATED"/>
    <property type="match status" value="1"/>
</dbReference>
<reference evidence="5 6" key="1">
    <citation type="journal article" date="2013" name="Appl. Environ. Microbiol.">
        <title>Genome analysis suggests that the soil oligotrophic bacterium Agromonas oligotrophica (Bradyrhizobium oligotrophicum) is a nitrogen-fixing symbiont of Aeschynomene indica.</title>
        <authorList>
            <person name="Okubo T."/>
            <person name="Fukushima S."/>
            <person name="Itakura M."/>
            <person name="Oshima K."/>
            <person name="Longtonglang A."/>
            <person name="Teaumroong N."/>
            <person name="Mitsui H."/>
            <person name="Hattori M."/>
            <person name="Hattori R."/>
            <person name="Hattori T."/>
            <person name="Minamisawa K."/>
        </authorList>
    </citation>
    <scope>NUCLEOTIDE SEQUENCE [LARGE SCALE GENOMIC DNA]</scope>
    <source>
        <strain evidence="5 6">S58</strain>
    </source>
</reference>
<name>M4Z408_9BRAD</name>
<dbReference type="EC" id="3.1.4.3" evidence="2"/>
<evidence type="ECO:0000256" key="2">
    <source>
        <dbReference type="ARBA" id="ARBA00012018"/>
    </source>
</evidence>
<dbReference type="InterPro" id="IPR007312">
    <property type="entry name" value="Phosphoesterase"/>
</dbReference>
<evidence type="ECO:0000313" key="6">
    <source>
        <dbReference type="Proteomes" id="UP000011841"/>
    </source>
</evidence>
<dbReference type="AlphaFoldDB" id="M4Z408"/>
<accession>M4Z408</accession>
<feature type="domain" description="Bacterial phospholipase C C-terminal" evidence="4">
    <location>
        <begin position="625"/>
        <end position="693"/>
    </location>
</feature>
<dbReference type="GO" id="GO:0016042">
    <property type="term" value="P:lipid catabolic process"/>
    <property type="evidence" value="ECO:0007669"/>
    <property type="project" value="InterPro"/>
</dbReference>
<organism evidence="5 6">
    <name type="scientific">Bradyrhizobium oligotrophicum S58</name>
    <dbReference type="NCBI Taxonomy" id="1245469"/>
    <lineage>
        <taxon>Bacteria</taxon>
        <taxon>Pseudomonadati</taxon>
        <taxon>Pseudomonadota</taxon>
        <taxon>Alphaproteobacteria</taxon>
        <taxon>Hyphomicrobiales</taxon>
        <taxon>Nitrobacteraceae</taxon>
        <taxon>Bradyrhizobium</taxon>
    </lineage>
</organism>
<dbReference type="eggNOG" id="COG3511">
    <property type="taxonomic scope" value="Bacteria"/>
</dbReference>
<dbReference type="STRING" id="1245469.S58_18620"/>
<dbReference type="GO" id="GO:0034480">
    <property type="term" value="F:phosphatidylcholine phospholipase C activity"/>
    <property type="evidence" value="ECO:0007669"/>
    <property type="project" value="UniProtKB-EC"/>
</dbReference>
<dbReference type="NCBIfam" id="TIGR03396">
    <property type="entry name" value="PC_PLC"/>
    <property type="match status" value="1"/>
</dbReference>
<dbReference type="InterPro" id="IPR017767">
    <property type="entry name" value="PC-PLC"/>
</dbReference>
<dbReference type="InterPro" id="IPR008475">
    <property type="entry name" value="PLipase_C_C"/>
</dbReference>
<dbReference type="KEGG" id="aol:S58_18620"/>
<dbReference type="EMBL" id="AP012603">
    <property type="protein sequence ID" value="BAM87869.1"/>
    <property type="molecule type" value="Genomic_DNA"/>
</dbReference>
<keyword evidence="6" id="KW-1185">Reference proteome</keyword>
<evidence type="ECO:0000313" key="5">
    <source>
        <dbReference type="EMBL" id="BAM87869.1"/>
    </source>
</evidence>
<dbReference type="Gene3D" id="3.40.720.10">
    <property type="entry name" value="Alkaline Phosphatase, subunit A"/>
    <property type="match status" value="2"/>
</dbReference>
<keyword evidence="3" id="KW-0378">Hydrolase</keyword>
<dbReference type="PANTHER" id="PTHR31956:SF1">
    <property type="entry name" value="NON-SPECIFIC PHOSPHOLIPASE C1"/>
    <property type="match status" value="1"/>
</dbReference>
<feature type="domain" description="Bacterial phospholipase C C-terminal" evidence="4">
    <location>
        <begin position="513"/>
        <end position="599"/>
    </location>
</feature>
<dbReference type="InterPro" id="IPR006311">
    <property type="entry name" value="TAT_signal"/>
</dbReference>
<evidence type="ECO:0000259" key="4">
    <source>
        <dbReference type="Pfam" id="PF05506"/>
    </source>
</evidence>
<evidence type="ECO:0000256" key="3">
    <source>
        <dbReference type="ARBA" id="ARBA00022801"/>
    </source>
</evidence>
<sequence length="712" mass="78025">MNDMSNTIAHNRREFLRLLGASAATAALGQSIERAHAIPAFNRHGSIKDVEHIVVLMQENRAFDHYFGAMRGVRGFNDPRAVKLPNGNPVWQQPNGAGSVMPFRVDNAGSVYVEDVAHGWNDGQKSWNNGNYDKWIANKGTTTMTCMNRQDLPWHYALADAFTVCDSYFCSVMGPTDPNRYYLWTGWDGNDGKNGGPVITNAEAGYDWTTFPERLEKAGISWKVYQDVGVGLTAAGFWGWTENPWIGNYGDNSLLYFHQYQNSQPGSPLYEKALRGSNIANGGTFENLFDGLRNDVRNGTLPQVSWIAAPEAFSEHPNWLPGPGAWYISKVLDILTSNPELWSKTALLINYDEGGGFFDHVVGPYPAMSQAWGQSTVDVTSDLFAGDGSHLAGPYGLGVRVPMLVVSPWSRGGFVCSEVFDHTSVIRFIERRFHHKAPDLFESNIPAWRRAVCGDLTSAFNFTSPNEGMAPLPSTAGFKPPVADITSGARFDDYHPVPPAKQVLPQQEPGLRPARPLPYDLRVDGDADAAQKTFAIRFANPGQAGVCFHVRSGNTATGPWSYTVEAGKSLRGVWDLAASAGQYDLSVHGPNGFFRHFKGGVATTAALVDVDTVHLCDWDDGDDTRSLAVALTNKGASCVVTLADNYTGRSERHRLQRGQRLETQIRLQQTHGWYDLTVTADTDAGFSWQLAGHVENGRPSISDPAMGKIAAT</sequence>
<evidence type="ECO:0000256" key="1">
    <source>
        <dbReference type="ARBA" id="ARBA00009717"/>
    </source>
</evidence>
<gene>
    <name evidence="5" type="ORF">S58_18620</name>
</gene>
<dbReference type="Proteomes" id="UP000011841">
    <property type="component" value="Chromosome"/>
</dbReference>
<dbReference type="PROSITE" id="PS51318">
    <property type="entry name" value="TAT"/>
    <property type="match status" value="1"/>
</dbReference>
<dbReference type="CDD" id="cd16014">
    <property type="entry name" value="PLC"/>
    <property type="match status" value="1"/>
</dbReference>
<dbReference type="Pfam" id="PF04185">
    <property type="entry name" value="Phosphoesterase"/>
    <property type="match status" value="1"/>
</dbReference>
<proteinExistence type="inferred from homology"/>
<comment type="similarity">
    <text evidence="1">Belongs to the bacterial phospholipase C family.</text>
</comment>
<dbReference type="Pfam" id="PF05506">
    <property type="entry name" value="PLipase_C_C"/>
    <property type="match status" value="2"/>
</dbReference>
<dbReference type="InterPro" id="IPR017850">
    <property type="entry name" value="Alkaline_phosphatase_core_sf"/>
</dbReference>
<dbReference type="HOGENOM" id="CLU_008770_1_0_5"/>
<protein>
    <recommendedName>
        <fullName evidence="2">phospholipase C</fullName>
        <ecNumber evidence="2">3.1.4.3</ecNumber>
    </recommendedName>
</protein>